<dbReference type="InterPro" id="IPR012337">
    <property type="entry name" value="RNaseH-like_sf"/>
</dbReference>
<accession>A0AAD7WC39</accession>
<reference evidence="3" key="1">
    <citation type="journal article" date="2023" name="Science">
        <title>Genome structures resolve the early diversification of teleost fishes.</title>
        <authorList>
            <person name="Parey E."/>
            <person name="Louis A."/>
            <person name="Montfort J."/>
            <person name="Bouchez O."/>
            <person name="Roques C."/>
            <person name="Iampietro C."/>
            <person name="Lluch J."/>
            <person name="Castinel A."/>
            <person name="Donnadieu C."/>
            <person name="Desvignes T."/>
            <person name="Floi Bucao C."/>
            <person name="Jouanno E."/>
            <person name="Wen M."/>
            <person name="Mejri S."/>
            <person name="Dirks R."/>
            <person name="Jansen H."/>
            <person name="Henkel C."/>
            <person name="Chen W.J."/>
            <person name="Zahm M."/>
            <person name="Cabau C."/>
            <person name="Klopp C."/>
            <person name="Thompson A.W."/>
            <person name="Robinson-Rechavi M."/>
            <person name="Braasch I."/>
            <person name="Lecointre G."/>
            <person name="Bobe J."/>
            <person name="Postlethwait J.H."/>
            <person name="Berthelot C."/>
            <person name="Roest Crollius H."/>
            <person name="Guiguen Y."/>
        </authorList>
    </citation>
    <scope>NUCLEOTIDE SEQUENCE</scope>
    <source>
        <strain evidence="3">NC1722</strain>
    </source>
</reference>
<dbReference type="InterPro" id="IPR001584">
    <property type="entry name" value="Integrase_cat-core"/>
</dbReference>
<evidence type="ECO:0000256" key="1">
    <source>
        <dbReference type="SAM" id="MobiDB-lite"/>
    </source>
</evidence>
<organism evidence="3 4">
    <name type="scientific">Aldrovandia affinis</name>
    <dbReference type="NCBI Taxonomy" id="143900"/>
    <lineage>
        <taxon>Eukaryota</taxon>
        <taxon>Metazoa</taxon>
        <taxon>Chordata</taxon>
        <taxon>Craniata</taxon>
        <taxon>Vertebrata</taxon>
        <taxon>Euteleostomi</taxon>
        <taxon>Actinopterygii</taxon>
        <taxon>Neopterygii</taxon>
        <taxon>Teleostei</taxon>
        <taxon>Notacanthiformes</taxon>
        <taxon>Halosauridae</taxon>
        <taxon>Aldrovandia</taxon>
    </lineage>
</organism>
<gene>
    <name evidence="3" type="ORF">AAFF_G00102760</name>
</gene>
<protein>
    <recommendedName>
        <fullName evidence="2">Integrase catalytic domain-containing protein</fullName>
    </recommendedName>
</protein>
<keyword evidence="4" id="KW-1185">Reference proteome</keyword>
<feature type="region of interest" description="Disordered" evidence="1">
    <location>
        <begin position="33"/>
        <end position="69"/>
    </location>
</feature>
<dbReference type="Gene3D" id="3.30.420.10">
    <property type="entry name" value="Ribonuclease H-like superfamily/Ribonuclease H"/>
    <property type="match status" value="1"/>
</dbReference>
<dbReference type="PROSITE" id="PS50994">
    <property type="entry name" value="INTEGRASE"/>
    <property type="match status" value="1"/>
</dbReference>
<dbReference type="InterPro" id="IPR036397">
    <property type="entry name" value="RNaseH_sf"/>
</dbReference>
<dbReference type="GO" id="GO:0003676">
    <property type="term" value="F:nucleic acid binding"/>
    <property type="evidence" value="ECO:0007669"/>
    <property type="project" value="InterPro"/>
</dbReference>
<dbReference type="PANTHER" id="PTHR38681">
    <property type="entry name" value="RETROVIRUS-RELATED POL POLYPROTEIN FROM TRANSPOSON 412-LIKE PROTEIN-RELATED"/>
    <property type="match status" value="1"/>
</dbReference>
<feature type="domain" description="Integrase catalytic" evidence="2">
    <location>
        <begin position="68"/>
        <end position="196"/>
    </location>
</feature>
<dbReference type="SUPFAM" id="SSF53098">
    <property type="entry name" value="Ribonuclease H-like"/>
    <property type="match status" value="1"/>
</dbReference>
<comment type="caution">
    <text evidence="3">The sequence shown here is derived from an EMBL/GenBank/DDBJ whole genome shotgun (WGS) entry which is preliminary data.</text>
</comment>
<sequence length="275" mass="29783">MSKVAEPWSARQQRQFSFISEFTTDIQHVAAEVRPRERRPGGSPASIPRLHLPLHHGGQDDPLAGGSPLSSTASADLARAFIGAWVVRFGTPSDLSSDRGPQFTSELWSAVAEGLGVKLHRTTAYHPQANGLCERFHRSMKAALRASLKDGNWLDKLPWVMLGLRTAPKEDLQSSSAELVYGQPLRVPGEFMPNTTDPWSAAVQRASLLDSARVFAPVPTTQHGVPTSQVPPGLRSAGYVFIRHSRAPWPTAAPYDRPVSGPGARAQAPGGGHRR</sequence>
<dbReference type="Proteomes" id="UP001221898">
    <property type="component" value="Unassembled WGS sequence"/>
</dbReference>
<dbReference type="GO" id="GO:0015074">
    <property type="term" value="P:DNA integration"/>
    <property type="evidence" value="ECO:0007669"/>
    <property type="project" value="InterPro"/>
</dbReference>
<evidence type="ECO:0000259" key="2">
    <source>
        <dbReference type="PROSITE" id="PS50994"/>
    </source>
</evidence>
<dbReference type="AlphaFoldDB" id="A0AAD7WC39"/>
<proteinExistence type="predicted"/>
<dbReference type="EMBL" id="JAINUG010000168">
    <property type="protein sequence ID" value="KAJ8390479.1"/>
    <property type="molecule type" value="Genomic_DNA"/>
</dbReference>
<dbReference type="PANTHER" id="PTHR38681:SF1">
    <property type="entry name" value="RETROVIRUS-RELATED POL POLYPROTEIN FROM TRANSPOSON 412-LIKE PROTEIN"/>
    <property type="match status" value="1"/>
</dbReference>
<name>A0AAD7WC39_9TELE</name>
<feature type="region of interest" description="Disordered" evidence="1">
    <location>
        <begin position="251"/>
        <end position="275"/>
    </location>
</feature>
<evidence type="ECO:0000313" key="4">
    <source>
        <dbReference type="Proteomes" id="UP001221898"/>
    </source>
</evidence>
<evidence type="ECO:0000313" key="3">
    <source>
        <dbReference type="EMBL" id="KAJ8390479.1"/>
    </source>
</evidence>